<dbReference type="CDD" id="cd00570">
    <property type="entry name" value="GST_N_family"/>
    <property type="match status" value="1"/>
</dbReference>
<dbReference type="SUPFAM" id="SSF52833">
    <property type="entry name" value="Thioredoxin-like"/>
    <property type="match status" value="1"/>
</dbReference>
<dbReference type="EMBL" id="JAVRRD010000056">
    <property type="protein sequence ID" value="KAK5043575.1"/>
    <property type="molecule type" value="Genomic_DNA"/>
</dbReference>
<dbReference type="Proteomes" id="UP001358417">
    <property type="component" value="Unassembled WGS sequence"/>
</dbReference>
<dbReference type="Gene3D" id="3.40.30.10">
    <property type="entry name" value="Glutaredoxin"/>
    <property type="match status" value="1"/>
</dbReference>
<dbReference type="SUPFAM" id="SSF47616">
    <property type="entry name" value="GST C-terminal domain-like"/>
    <property type="match status" value="1"/>
</dbReference>
<dbReference type="RefSeq" id="XP_064699960.1">
    <property type="nucleotide sequence ID" value="XM_064854914.1"/>
</dbReference>
<dbReference type="InterPro" id="IPR010987">
    <property type="entry name" value="Glutathione-S-Trfase_C-like"/>
</dbReference>
<dbReference type="GeneID" id="89979535"/>
<comment type="similarity">
    <text evidence="1">Belongs to the GST superfamily.</text>
</comment>
<dbReference type="Pfam" id="PF13417">
    <property type="entry name" value="GST_N_3"/>
    <property type="match status" value="1"/>
</dbReference>
<evidence type="ECO:0000313" key="4">
    <source>
        <dbReference type="EMBL" id="KAK5043575.1"/>
    </source>
</evidence>
<accession>A0AAV9MSC6</accession>
<dbReference type="PANTHER" id="PTHR44051">
    <property type="entry name" value="GLUTATHIONE S-TRANSFERASE-RELATED"/>
    <property type="match status" value="1"/>
</dbReference>
<comment type="caution">
    <text evidence="4">The sequence shown here is derived from an EMBL/GenBank/DDBJ whole genome shotgun (WGS) entry which is preliminary data.</text>
</comment>
<reference evidence="4 5" key="1">
    <citation type="submission" date="2023-08" db="EMBL/GenBank/DDBJ databases">
        <title>Black Yeasts Isolated from many extreme environments.</title>
        <authorList>
            <person name="Coleine C."/>
            <person name="Stajich J.E."/>
            <person name="Selbmann L."/>
        </authorList>
    </citation>
    <scope>NUCLEOTIDE SEQUENCE [LARGE SCALE GENOMIC DNA]</scope>
    <source>
        <strain evidence="4 5">CCFEE 5792</strain>
    </source>
</reference>
<gene>
    <name evidence="4" type="ORF">LTR84_011382</name>
</gene>
<proteinExistence type="inferred from homology"/>
<evidence type="ECO:0000313" key="5">
    <source>
        <dbReference type="Proteomes" id="UP001358417"/>
    </source>
</evidence>
<feature type="domain" description="GST N-terminal" evidence="2">
    <location>
        <begin position="1"/>
        <end position="86"/>
    </location>
</feature>
<evidence type="ECO:0000259" key="3">
    <source>
        <dbReference type="PROSITE" id="PS50405"/>
    </source>
</evidence>
<keyword evidence="5" id="KW-1185">Reference proteome</keyword>
<dbReference type="PROSITE" id="PS50404">
    <property type="entry name" value="GST_NTER"/>
    <property type="match status" value="1"/>
</dbReference>
<evidence type="ECO:0000256" key="1">
    <source>
        <dbReference type="ARBA" id="ARBA00007409"/>
    </source>
</evidence>
<dbReference type="PROSITE" id="PS50405">
    <property type="entry name" value="GST_CTER"/>
    <property type="match status" value="1"/>
</dbReference>
<dbReference type="Gene3D" id="1.20.1050.10">
    <property type="match status" value="1"/>
</dbReference>
<name>A0AAV9MSC6_9EURO</name>
<dbReference type="InterPro" id="IPR036282">
    <property type="entry name" value="Glutathione-S-Trfase_C_sf"/>
</dbReference>
<dbReference type="InterPro" id="IPR004045">
    <property type="entry name" value="Glutathione_S-Trfase_N"/>
</dbReference>
<organism evidence="4 5">
    <name type="scientific">Exophiala bonariae</name>
    <dbReference type="NCBI Taxonomy" id="1690606"/>
    <lineage>
        <taxon>Eukaryota</taxon>
        <taxon>Fungi</taxon>
        <taxon>Dikarya</taxon>
        <taxon>Ascomycota</taxon>
        <taxon>Pezizomycotina</taxon>
        <taxon>Eurotiomycetes</taxon>
        <taxon>Chaetothyriomycetidae</taxon>
        <taxon>Chaetothyriales</taxon>
        <taxon>Herpotrichiellaceae</taxon>
        <taxon>Exophiala</taxon>
    </lineage>
</organism>
<evidence type="ECO:0008006" key="6">
    <source>
        <dbReference type="Google" id="ProtNLM"/>
    </source>
</evidence>
<dbReference type="AlphaFoldDB" id="A0AAV9MSC6"/>
<protein>
    <recommendedName>
        <fullName evidence="6">GST N-terminal domain-containing protein</fullName>
    </recommendedName>
</protein>
<dbReference type="InterPro" id="IPR036249">
    <property type="entry name" value="Thioredoxin-like_sf"/>
</dbReference>
<evidence type="ECO:0000259" key="2">
    <source>
        <dbReference type="PROSITE" id="PS50404"/>
    </source>
</evidence>
<feature type="domain" description="GST C-terminal" evidence="3">
    <location>
        <begin position="94"/>
        <end position="238"/>
    </location>
</feature>
<dbReference type="PANTHER" id="PTHR44051:SF8">
    <property type="entry name" value="GLUTATHIONE S-TRANSFERASE GSTA"/>
    <property type="match status" value="1"/>
</dbReference>
<sequence length="238" mass="26547">MNLKLFVFNGGPAPRRVVIYLVERNFNEDASVELIQCTIAAPGAPALAPGKPPGSVPLLHHPATGFTLRESLAIIDYLEDMAEVQGLWTMRGRTPKDRAKTKEMLGLIDAVTTDVEYAPAFGCRLFAPVVGGEQSPAAVRWLLSRANQSLERIAEYAAEGTPWLLRFEREEEAQVTVADCALFAILQYAENMFGWDLTEDHPRLKTFYGAFKLRQSASIPEGTWPTQLTDMTKDWIEY</sequence>